<evidence type="ECO:0000256" key="3">
    <source>
        <dbReference type="ARBA" id="ARBA00022729"/>
    </source>
</evidence>
<dbReference type="Pfam" id="PF01476">
    <property type="entry name" value="LysM"/>
    <property type="match status" value="3"/>
</dbReference>
<name>A0ABC9SUE6_BACCE</name>
<keyword evidence="2" id="KW-0964">Secreted</keyword>
<reference evidence="9 10" key="1">
    <citation type="submission" date="2013-01" db="EMBL/GenBank/DDBJ databases">
        <title>The Genome Sequence of Bacillus cereus TIAC219.</title>
        <authorList>
            <consortium name="The Broad Institute Genome Sequencing Platform"/>
            <consortium name="The Broad Institute Genome Sequencing Center for Infectious Disease"/>
            <person name="Feldgarden M."/>
            <person name="Van der Auwera G.A."/>
            <person name="Mahillon J."/>
            <person name="Duprez V."/>
            <person name="Timmery S."/>
            <person name="Mattelet C."/>
            <person name="Dierick K."/>
            <person name="Sun M."/>
            <person name="Yu Z."/>
            <person name="Zhu L."/>
            <person name="Hu X."/>
            <person name="Shank E.B."/>
            <person name="Swiecicka I."/>
            <person name="Hansen B.M."/>
            <person name="Andrup L."/>
            <person name="Walker B."/>
            <person name="Young S.K."/>
            <person name="Zeng Q."/>
            <person name="Gargeya S."/>
            <person name="Fitzgerald M."/>
            <person name="Haas B."/>
            <person name="Abouelleil A."/>
            <person name="Alvarado L."/>
            <person name="Arachchi H.M."/>
            <person name="Berlin A.M."/>
            <person name="Chapman S.B."/>
            <person name="Dewar J."/>
            <person name="Goldberg J."/>
            <person name="Griggs A."/>
            <person name="Gujja S."/>
            <person name="Hansen M."/>
            <person name="Howarth C."/>
            <person name="Imamovic A."/>
            <person name="Larimer J."/>
            <person name="McCowan C."/>
            <person name="Murphy C."/>
            <person name="Neiman D."/>
            <person name="Pearson M."/>
            <person name="Priest M."/>
            <person name="Roberts A."/>
            <person name="Saif S."/>
            <person name="Shea T."/>
            <person name="Sisk P."/>
            <person name="Sykes S."/>
            <person name="Wortman J."/>
            <person name="Nusbaum C."/>
            <person name="Birren B."/>
        </authorList>
    </citation>
    <scope>NUCLEOTIDE SEQUENCE [LARGE SCALE GENOMIC DNA]</scope>
    <source>
        <strain evidence="9 10">TIAC219</strain>
    </source>
</reference>
<dbReference type="AlphaFoldDB" id="A0ABC9SUE6"/>
<sequence length="440" mass="48995">MWYTVQPGDTLTLISQRFAVPLQALIQANGTFNGVIYIGQRLFIPLASRTRTIKEHIYQVGETLESIAKQYNTTKQAIMELNDLKHDLVNPGTKLKIEIRQTNTIPYMNLPETNLPKTNLSVQNFPTDNSIRPVQVKHVVDLGETLESIAHKYNTTKEAIMKENGLGKEEISKGMTLTITTRSRKIHHLTNQRPSSPPTIAPYKILYNSSFDDGLQATIKVWKAVSKKVPNPFFFVSKMEVTAAGNPKAFHRNSDLAYEFLNKAGIEGYWWGLVTDSWGNPIEQGPNDPAPGYYISKTALSDCRKPLNDQTRYLDATVIPYIALPARHMMGAKVGDLCKVINTVNNKMCYAILGAIEPDDSLGIGSIALAEKLGIPSSPKTGGSEDGILYIIFPQSGDNACTPKNPEQITEQGEKLFEQWGGMKQVETLFDKFPLSYKNL</sequence>
<evidence type="ECO:0000313" key="10">
    <source>
        <dbReference type="Proteomes" id="UP000014060"/>
    </source>
</evidence>
<dbReference type="EMBL" id="AHCJ01000052">
    <property type="protein sequence ID" value="EOQ59706.1"/>
    <property type="molecule type" value="Genomic_DNA"/>
</dbReference>
<dbReference type="InterPro" id="IPR036779">
    <property type="entry name" value="LysM_dom_sf"/>
</dbReference>
<comment type="subcellular location">
    <subcellularLocation>
        <location evidence="1">Secreted</location>
    </subcellularLocation>
</comment>
<keyword evidence="4" id="KW-0378">Hydrolase</keyword>
<feature type="domain" description="LysM" evidence="8">
    <location>
        <begin position="1"/>
        <end position="44"/>
    </location>
</feature>
<dbReference type="Gene3D" id="3.10.350.10">
    <property type="entry name" value="LysM domain"/>
    <property type="match status" value="3"/>
</dbReference>
<dbReference type="PROSITE" id="PS51782">
    <property type="entry name" value="LYSM"/>
    <property type="match status" value="3"/>
</dbReference>
<dbReference type="Proteomes" id="UP000014060">
    <property type="component" value="Unassembled WGS sequence"/>
</dbReference>
<keyword evidence="7" id="KW-0624">Polysaccharide degradation</keyword>
<dbReference type="CDD" id="cd00118">
    <property type="entry name" value="LysM"/>
    <property type="match status" value="3"/>
</dbReference>
<evidence type="ECO:0000256" key="4">
    <source>
        <dbReference type="ARBA" id="ARBA00022801"/>
    </source>
</evidence>
<evidence type="ECO:0000256" key="1">
    <source>
        <dbReference type="ARBA" id="ARBA00004613"/>
    </source>
</evidence>
<feature type="domain" description="LysM" evidence="8">
    <location>
        <begin position="54"/>
        <end position="97"/>
    </location>
</feature>
<feature type="domain" description="LysM" evidence="8">
    <location>
        <begin position="136"/>
        <end position="179"/>
    </location>
</feature>
<keyword evidence="6" id="KW-0326">Glycosidase</keyword>
<accession>A0ABC9SUE6</accession>
<keyword evidence="3" id="KW-0732">Signal</keyword>
<evidence type="ECO:0000256" key="5">
    <source>
        <dbReference type="ARBA" id="ARBA00023277"/>
    </source>
</evidence>
<gene>
    <name evidence="9" type="ORF">IAY_03976</name>
</gene>
<dbReference type="Pfam" id="PF07335">
    <property type="entry name" value="Glyco_hydro_75"/>
    <property type="match status" value="1"/>
</dbReference>
<evidence type="ECO:0000313" key="9">
    <source>
        <dbReference type="EMBL" id="EOQ59706.1"/>
    </source>
</evidence>
<dbReference type="GO" id="GO:0005576">
    <property type="term" value="C:extracellular region"/>
    <property type="evidence" value="ECO:0007669"/>
    <property type="project" value="UniProtKB-SubCell"/>
</dbReference>
<dbReference type="GO" id="GO:0000272">
    <property type="term" value="P:polysaccharide catabolic process"/>
    <property type="evidence" value="ECO:0007669"/>
    <property type="project" value="UniProtKB-KW"/>
</dbReference>
<evidence type="ECO:0000259" key="8">
    <source>
        <dbReference type="PROSITE" id="PS51782"/>
    </source>
</evidence>
<dbReference type="InterPro" id="IPR009939">
    <property type="entry name" value="Chitosanase_fungal"/>
</dbReference>
<protein>
    <recommendedName>
        <fullName evidence="8">LysM domain-containing protein</fullName>
    </recommendedName>
</protein>
<dbReference type="SMART" id="SM00257">
    <property type="entry name" value="LysM"/>
    <property type="match status" value="3"/>
</dbReference>
<dbReference type="PANTHER" id="PTHR33734:SF22">
    <property type="entry name" value="MEMBRANE-BOUND LYTIC MUREIN TRANSGLYCOSYLASE D"/>
    <property type="match status" value="1"/>
</dbReference>
<keyword evidence="5" id="KW-0119">Carbohydrate metabolism</keyword>
<dbReference type="RefSeq" id="WP_000270405.1">
    <property type="nucleotide sequence ID" value="NZ_KB976041.1"/>
</dbReference>
<dbReference type="GO" id="GO:0016798">
    <property type="term" value="F:hydrolase activity, acting on glycosyl bonds"/>
    <property type="evidence" value="ECO:0007669"/>
    <property type="project" value="UniProtKB-KW"/>
</dbReference>
<proteinExistence type="predicted"/>
<comment type="caution">
    <text evidence="9">The sequence shown here is derived from an EMBL/GenBank/DDBJ whole genome shotgun (WGS) entry which is preliminary data.</text>
</comment>
<evidence type="ECO:0000256" key="6">
    <source>
        <dbReference type="ARBA" id="ARBA00023295"/>
    </source>
</evidence>
<dbReference type="SUPFAM" id="SSF54106">
    <property type="entry name" value="LysM domain"/>
    <property type="match status" value="3"/>
</dbReference>
<dbReference type="InterPro" id="IPR018392">
    <property type="entry name" value="LysM"/>
</dbReference>
<dbReference type="PANTHER" id="PTHR33734">
    <property type="entry name" value="LYSM DOMAIN-CONTAINING GPI-ANCHORED PROTEIN 2"/>
    <property type="match status" value="1"/>
</dbReference>
<evidence type="ECO:0000256" key="7">
    <source>
        <dbReference type="ARBA" id="ARBA00023326"/>
    </source>
</evidence>
<evidence type="ECO:0000256" key="2">
    <source>
        <dbReference type="ARBA" id="ARBA00022525"/>
    </source>
</evidence>
<organism evidence="9 10">
    <name type="scientific">Bacillus cereus TIAC219</name>
    <dbReference type="NCBI Taxonomy" id="718222"/>
    <lineage>
        <taxon>Bacteria</taxon>
        <taxon>Bacillati</taxon>
        <taxon>Bacillota</taxon>
        <taxon>Bacilli</taxon>
        <taxon>Bacillales</taxon>
        <taxon>Bacillaceae</taxon>
        <taxon>Bacillus</taxon>
        <taxon>Bacillus cereus group</taxon>
    </lineage>
</organism>